<dbReference type="InterPro" id="IPR021098">
    <property type="entry name" value="Phage_P22_Gp10"/>
</dbReference>
<dbReference type="Pfam" id="PF11134">
    <property type="entry name" value="Phage_stabilise"/>
    <property type="match status" value="1"/>
</dbReference>
<feature type="non-terminal residue" evidence="1">
    <location>
        <position position="1"/>
    </location>
</feature>
<organism evidence="1">
    <name type="scientific">marine sediment metagenome</name>
    <dbReference type="NCBI Taxonomy" id="412755"/>
    <lineage>
        <taxon>unclassified sequences</taxon>
        <taxon>metagenomes</taxon>
        <taxon>ecological metagenomes</taxon>
    </lineage>
</organism>
<evidence type="ECO:0000313" key="1">
    <source>
        <dbReference type="EMBL" id="GAG96185.1"/>
    </source>
</evidence>
<accession>X1BMG2</accession>
<comment type="caution">
    <text evidence="1">The sequence shown here is derived from an EMBL/GenBank/DDBJ whole genome shotgun (WGS) entry which is preliminary data.</text>
</comment>
<sequence length="293" mass="33061">DGEYIYHTELDNETSIDPNTYATAEFMPDKSLGVAKTQDNKVMILGRYTLEYFIDAETDDFSFRRLERRAQKIGIVATHAKCEVAGKFYITGGRKDEGLGVHIIGVGSSEKVSTREIDKILETYTEPELSDMRMESRMDGDVTFLIVHLPNDTLCFNETVAKKFGVSVAWSILKSDVAGDTPYRGINGVFDANRGQWMYGDKQNSNIGYLDDTVCTQYGEIVEWIIYSPLFKLDKMSINRLEIETIPGHTVLDDAKVAISFTYNGLTYGKEWFDMYGEPLDYGKNFGINRIGG</sequence>
<protein>
    <submittedName>
        <fullName evidence="1">Uncharacterized protein</fullName>
    </submittedName>
</protein>
<dbReference type="AlphaFoldDB" id="X1BMG2"/>
<name>X1BMG2_9ZZZZ</name>
<dbReference type="EMBL" id="BART01019784">
    <property type="protein sequence ID" value="GAG96185.1"/>
    <property type="molecule type" value="Genomic_DNA"/>
</dbReference>
<feature type="non-terminal residue" evidence="1">
    <location>
        <position position="293"/>
    </location>
</feature>
<gene>
    <name evidence="1" type="ORF">S01H4_36924</name>
</gene>
<proteinExistence type="predicted"/>
<reference evidence="1" key="1">
    <citation type="journal article" date="2014" name="Front. Microbiol.">
        <title>High frequency of phylogenetically diverse reductive dehalogenase-homologous genes in deep subseafloor sedimentary metagenomes.</title>
        <authorList>
            <person name="Kawai M."/>
            <person name="Futagami T."/>
            <person name="Toyoda A."/>
            <person name="Takaki Y."/>
            <person name="Nishi S."/>
            <person name="Hori S."/>
            <person name="Arai W."/>
            <person name="Tsubouchi T."/>
            <person name="Morono Y."/>
            <person name="Uchiyama I."/>
            <person name="Ito T."/>
            <person name="Fujiyama A."/>
            <person name="Inagaki F."/>
            <person name="Takami H."/>
        </authorList>
    </citation>
    <scope>NUCLEOTIDE SEQUENCE</scope>
    <source>
        <strain evidence="1">Expedition CK06-06</strain>
    </source>
</reference>